<protein>
    <submittedName>
        <fullName evidence="2">DUF4239 domain-containing protein</fullName>
    </submittedName>
</protein>
<reference evidence="2 3" key="1">
    <citation type="submission" date="2020-03" db="EMBL/GenBank/DDBJ databases">
        <title>The genome sequence of Microvirga sp. c23x22.</title>
        <authorList>
            <person name="Zhang X."/>
        </authorList>
    </citation>
    <scope>NUCLEOTIDE SEQUENCE [LARGE SCALE GENOMIC DNA]</scope>
    <source>
        <strain evidence="3">c23x22</strain>
    </source>
</reference>
<feature type="transmembrane region" description="Helical" evidence="1">
    <location>
        <begin position="214"/>
        <end position="234"/>
    </location>
</feature>
<feature type="transmembrane region" description="Helical" evidence="1">
    <location>
        <begin position="189"/>
        <end position="208"/>
    </location>
</feature>
<evidence type="ECO:0000313" key="3">
    <source>
        <dbReference type="Proteomes" id="UP000707352"/>
    </source>
</evidence>
<comment type="caution">
    <text evidence="2">The sequence shown here is derived from an EMBL/GenBank/DDBJ whole genome shotgun (WGS) entry which is preliminary data.</text>
</comment>
<dbReference type="InterPro" id="IPR025333">
    <property type="entry name" value="DUF4239"/>
</dbReference>
<proteinExistence type="predicted"/>
<organism evidence="2 3">
    <name type="scientific">Microvirga terricola</name>
    <dbReference type="NCBI Taxonomy" id="2719797"/>
    <lineage>
        <taxon>Bacteria</taxon>
        <taxon>Pseudomonadati</taxon>
        <taxon>Pseudomonadota</taxon>
        <taxon>Alphaproteobacteria</taxon>
        <taxon>Hyphomicrobiales</taxon>
        <taxon>Methylobacteriaceae</taxon>
        <taxon>Microvirga</taxon>
    </lineage>
</organism>
<accession>A0ABX0V5G6</accession>
<keyword evidence="3" id="KW-1185">Reference proteome</keyword>
<evidence type="ECO:0000313" key="2">
    <source>
        <dbReference type="EMBL" id="NIX75085.1"/>
    </source>
</evidence>
<dbReference type="RefSeq" id="WP_167670928.1">
    <property type="nucleotide sequence ID" value="NZ_JAATJS010000001.1"/>
</dbReference>
<feature type="transmembrane region" description="Helical" evidence="1">
    <location>
        <begin position="12"/>
        <end position="34"/>
    </location>
</feature>
<sequence length="263" mass="28542">MIFDAWLDLPVWGIFGSVAALFGLSAFLIYWLSFGKPCRAFAASFVGVVAPFFGSVAVLFALLTGFLANDVWERNRQAARTVLLEEDELLTLYAVSIAATSDTKEIRATAQRYAELLVSDEWPRMRHQDYSAAAGQVLLELLGKIANPAIANEAGPATQRVLLDAGLRLRSARDDRLALTGNNTDRTKWAAVVILALITQVAIAVVHLERPRAQIAALAIFSVAVITSLGLIAMRERPFGGAIQVSSEPIEEALQVYTGRMAP</sequence>
<dbReference type="EMBL" id="JAATJS010000001">
    <property type="protein sequence ID" value="NIX75085.1"/>
    <property type="molecule type" value="Genomic_DNA"/>
</dbReference>
<name>A0ABX0V5G6_9HYPH</name>
<keyword evidence="1" id="KW-1133">Transmembrane helix</keyword>
<dbReference type="Proteomes" id="UP000707352">
    <property type="component" value="Unassembled WGS sequence"/>
</dbReference>
<dbReference type="Pfam" id="PF14023">
    <property type="entry name" value="Bestrophin-like"/>
    <property type="match status" value="1"/>
</dbReference>
<keyword evidence="1" id="KW-0812">Transmembrane</keyword>
<gene>
    <name evidence="2" type="ORF">HB375_00475</name>
</gene>
<keyword evidence="1" id="KW-0472">Membrane</keyword>
<evidence type="ECO:0000256" key="1">
    <source>
        <dbReference type="SAM" id="Phobius"/>
    </source>
</evidence>
<feature type="transmembrane region" description="Helical" evidence="1">
    <location>
        <begin position="40"/>
        <end position="68"/>
    </location>
</feature>